<accession>A0A0N8GWR1</accession>
<evidence type="ECO:0000313" key="12">
    <source>
        <dbReference type="Proteomes" id="UP000244080"/>
    </source>
</evidence>
<keyword evidence="4" id="KW-0275">Fatty acid biosynthesis</keyword>
<evidence type="ECO:0000256" key="3">
    <source>
        <dbReference type="ARBA" id="ARBA00023098"/>
    </source>
</evidence>
<reference evidence="5 11" key="1">
    <citation type="submission" date="2015-08" db="EMBL/GenBank/DDBJ databases">
        <title>Draft Genome Sequence of Vibrio splendidus UCD-SED7.</title>
        <authorList>
            <person name="Lee R.D."/>
            <person name="Lang J.M."/>
            <person name="Coil D.A."/>
            <person name="Jospin G."/>
            <person name="Eisen J.A."/>
        </authorList>
    </citation>
    <scope>NUCLEOTIDE SEQUENCE [LARGE SCALE GENOMIC DNA]</scope>
    <source>
        <strain evidence="5 11">UCD-SED7</strain>
    </source>
</reference>
<dbReference type="AlphaFoldDB" id="A0A0N8GWR1"/>
<organism evidence="9 12">
    <name type="scientific">Vibrio splendidus</name>
    <dbReference type="NCBI Taxonomy" id="29497"/>
    <lineage>
        <taxon>Bacteria</taxon>
        <taxon>Pseudomonadati</taxon>
        <taxon>Pseudomonadota</taxon>
        <taxon>Gammaproteobacteria</taxon>
        <taxon>Vibrionales</taxon>
        <taxon>Vibrionaceae</taxon>
        <taxon>Vibrio</taxon>
    </lineage>
</organism>
<dbReference type="Proteomes" id="UP001159663">
    <property type="component" value="Unassembled WGS sequence"/>
</dbReference>
<evidence type="ECO:0000256" key="2">
    <source>
        <dbReference type="ARBA" id="ARBA00022801"/>
    </source>
</evidence>
<dbReference type="InterPro" id="IPR007431">
    <property type="entry name" value="ACP_PD"/>
</dbReference>
<keyword evidence="14" id="KW-1185">Reference proteome</keyword>
<dbReference type="GO" id="GO:0006633">
    <property type="term" value="P:fatty acid biosynthetic process"/>
    <property type="evidence" value="ECO:0007669"/>
    <property type="project" value="UniProtKB-KW"/>
</dbReference>
<keyword evidence="3" id="KW-0443">Lipid metabolism</keyword>
<dbReference type="PANTHER" id="PTHR38764">
    <property type="entry name" value="ACYL CARRIER PROTEIN PHOSPHODIESTERASE"/>
    <property type="match status" value="1"/>
</dbReference>
<dbReference type="EMBL" id="JBGOOW010000003">
    <property type="protein sequence ID" value="MEZ8180043.1"/>
    <property type="molecule type" value="Genomic_DNA"/>
</dbReference>
<dbReference type="PANTHER" id="PTHR38764:SF1">
    <property type="entry name" value="ACYL CARRIER PROTEIN PHOSPHODIESTERASE"/>
    <property type="match status" value="1"/>
</dbReference>
<reference evidence="12 13" key="2">
    <citation type="submission" date="2017-11" db="EMBL/GenBank/DDBJ databases">
        <title>Population delineation of vibrios coincides with oyster pathogenicity.</title>
        <authorList>
            <person name="Bruto M."/>
            <person name="Labreuche Y."/>
            <person name="James A."/>
            <person name="Piel D."/>
            <person name="Chenivesse S."/>
            <person name="Petton B."/>
            <person name="Polz M.F."/>
            <person name="Le Roux F."/>
        </authorList>
    </citation>
    <scope>NUCLEOTIDE SEQUENCE [LARGE SCALE GENOMIC DNA]</scope>
    <source>
        <strain evidence="9 12">1F_55</strain>
        <strain evidence="10 13">FF_144</strain>
    </source>
</reference>
<proteinExistence type="predicted"/>
<dbReference type="Proteomes" id="UP001177935">
    <property type="component" value="Unassembled WGS sequence"/>
</dbReference>
<dbReference type="PIRSF" id="PIRSF011489">
    <property type="entry name" value="DUF479"/>
    <property type="match status" value="1"/>
</dbReference>
<dbReference type="EMBL" id="PIFK01000003">
    <property type="protein sequence ID" value="PTP39354.1"/>
    <property type="molecule type" value="Genomic_DNA"/>
</dbReference>
<dbReference type="EMBL" id="PIGA01000030">
    <property type="protein sequence ID" value="PTP17474.1"/>
    <property type="molecule type" value="Genomic_DNA"/>
</dbReference>
<dbReference type="Proteomes" id="UP000244080">
    <property type="component" value="Unassembled WGS sequence"/>
</dbReference>
<evidence type="ECO:0000313" key="8">
    <source>
        <dbReference type="EMBL" id="MEZ8180043.1"/>
    </source>
</evidence>
<dbReference type="Pfam" id="PF04336">
    <property type="entry name" value="ACP_PD"/>
    <property type="match status" value="1"/>
</dbReference>
<keyword evidence="4" id="KW-0276">Fatty acid metabolism</keyword>
<evidence type="ECO:0000313" key="14">
    <source>
        <dbReference type="Proteomes" id="UP001569200"/>
    </source>
</evidence>
<evidence type="ECO:0000256" key="1">
    <source>
        <dbReference type="ARBA" id="ARBA00022516"/>
    </source>
</evidence>
<evidence type="ECO:0000313" key="9">
    <source>
        <dbReference type="EMBL" id="PTP17474.1"/>
    </source>
</evidence>
<dbReference type="GO" id="GO:0008770">
    <property type="term" value="F:[acyl-carrier-protein] phosphodiesterase activity"/>
    <property type="evidence" value="ECO:0007669"/>
    <property type="project" value="InterPro"/>
</dbReference>
<evidence type="ECO:0000313" key="7">
    <source>
        <dbReference type="EMBL" id="MDP2500427.1"/>
    </source>
</evidence>
<reference evidence="8 14" key="5">
    <citation type="submission" date="2024-06" db="EMBL/GenBank/DDBJ databases">
        <authorList>
            <person name="Steensen K."/>
            <person name="Seneca J."/>
            <person name="Bartlau N."/>
            <person name="Yu A.X."/>
            <person name="Polz M.F."/>
        </authorList>
    </citation>
    <scope>NUCLEOTIDE SEQUENCE [LARGE SCALE GENOMIC DNA]</scope>
    <source>
        <strain evidence="8 14">1F145</strain>
    </source>
</reference>
<dbReference type="EMBL" id="JAUYVL010000002">
    <property type="protein sequence ID" value="MDP2500427.1"/>
    <property type="molecule type" value="Genomic_DNA"/>
</dbReference>
<evidence type="ECO:0000313" key="13">
    <source>
        <dbReference type="Proteomes" id="UP000244197"/>
    </source>
</evidence>
<evidence type="ECO:0000313" key="6">
    <source>
        <dbReference type="EMBL" id="MDH5923430.1"/>
    </source>
</evidence>
<evidence type="ECO:0000313" key="5">
    <source>
        <dbReference type="EMBL" id="KPL94702.1"/>
    </source>
</evidence>
<dbReference type="Proteomes" id="UP000050463">
    <property type="component" value="Unassembled WGS sequence"/>
</dbReference>
<comment type="caution">
    <text evidence="9">The sequence shown here is derived from an EMBL/GenBank/DDBJ whole genome shotgun (WGS) entry which is preliminary data.</text>
</comment>
<name>A0A0N8GWR1_VIBSP</name>
<dbReference type="EMBL" id="LIZK01000003">
    <property type="protein sequence ID" value="KPL94702.1"/>
    <property type="molecule type" value="Genomic_DNA"/>
</dbReference>
<dbReference type="Proteomes" id="UP000244197">
    <property type="component" value="Unassembled WGS sequence"/>
</dbReference>
<evidence type="ECO:0000256" key="4">
    <source>
        <dbReference type="ARBA" id="ARBA00023160"/>
    </source>
</evidence>
<dbReference type="Proteomes" id="UP001569200">
    <property type="component" value="Unassembled WGS sequence"/>
</dbReference>
<keyword evidence="2" id="KW-0378">Hydrolase</keyword>
<evidence type="ECO:0000313" key="11">
    <source>
        <dbReference type="Proteomes" id="UP000050463"/>
    </source>
</evidence>
<reference evidence="6" key="3">
    <citation type="submission" date="2022-01" db="EMBL/GenBank/DDBJ databases">
        <title>Vibrio aestuarianus Clade A and Clade B isolates are associated with Pacific oyster (Crassostrea gigas) disease outbreaks across Ireland.</title>
        <authorList>
            <person name="Coyle N."/>
            <person name="O'Toole C."/>
            <person name="Thomas J.C.L."/>
            <person name="Ryder D."/>
            <person name="Cheslett D."/>
            <person name="Feist S."/>
            <person name="Bean T."/>
            <person name="Joseph A."/>
            <person name="Waina A."/>
            <person name="Feil E."/>
            <person name="Verner-Jeffreys D.W."/>
        </authorList>
    </citation>
    <scope>NUCLEOTIDE SEQUENCE</scope>
    <source>
        <strain evidence="6">S/17/14 A</strain>
    </source>
</reference>
<protein>
    <submittedName>
        <fullName evidence="9">ACP phosphodiesterase</fullName>
    </submittedName>
</protein>
<dbReference type="EMBL" id="JAKMYX010000105">
    <property type="protein sequence ID" value="MDH5923430.1"/>
    <property type="molecule type" value="Genomic_DNA"/>
</dbReference>
<reference evidence="7" key="4">
    <citation type="submission" date="2023-07" db="EMBL/GenBank/DDBJ databases">
        <title>Genome content predicts the carbon catabolic preferences of heterotrophic bacteria.</title>
        <authorList>
            <person name="Gralka M."/>
        </authorList>
    </citation>
    <scope>NUCLEOTIDE SEQUENCE</scope>
    <source>
        <strain evidence="7">6E02</strain>
    </source>
</reference>
<keyword evidence="1" id="KW-0444">Lipid biosynthesis</keyword>
<gene>
    <name evidence="8" type="ORF">ACED33_05105</name>
    <name evidence="5" type="ORF">AN168_09315</name>
    <name evidence="10" type="ORF">CWO07_01955</name>
    <name evidence="9" type="ORF">CWO36_17355</name>
    <name evidence="6" type="ORF">L8R85_20605</name>
    <name evidence="7" type="ORF">Q8W42_06880</name>
</gene>
<evidence type="ECO:0000313" key="10">
    <source>
        <dbReference type="EMBL" id="PTP39354.1"/>
    </source>
</evidence>
<sequence length="203" mass="24230">MNFLAHLHIAQHCKSNLAGNLLGDFVKGDPNKHYSTSLSDGIRLHRFVDSYTDRHDVSRSAKSLFLDQTRRFAPIALDVFWDHCLANHWTQFSQQTLEHFCFDSHQQIFEHQEPHWPENFITIHQKMAEQRWLESYQDMSSIEVVLQRMALRRPKLGMLKNCYDDLERHYDTLQCHFNELYPNVLEEAKQFNALQMKKNQKER</sequence>
<dbReference type="RefSeq" id="WP_017086305.1">
    <property type="nucleotide sequence ID" value="NZ_CAWMQV010000002.1"/>
</dbReference>